<evidence type="ECO:0000313" key="9">
    <source>
        <dbReference type="Proteomes" id="UP000079169"/>
    </source>
</evidence>
<accession>A0A1S3DDV2</accession>
<keyword evidence="3" id="KW-0677">Repeat</keyword>
<dbReference type="PaxDb" id="121845-A0A1S3DDV2"/>
<dbReference type="PROSITE" id="PS00028">
    <property type="entry name" value="ZINC_FINGER_C2H2_1"/>
    <property type="match status" value="1"/>
</dbReference>
<dbReference type="InterPro" id="IPR036236">
    <property type="entry name" value="Znf_C2H2_sf"/>
</dbReference>
<dbReference type="RefSeq" id="XP_008479976.1">
    <property type="nucleotide sequence ID" value="XM_008481754.1"/>
</dbReference>
<evidence type="ECO:0000256" key="3">
    <source>
        <dbReference type="ARBA" id="ARBA00022737"/>
    </source>
</evidence>
<dbReference type="InterPro" id="IPR013087">
    <property type="entry name" value="Znf_C2H2_type"/>
</dbReference>
<dbReference type="SMART" id="SM00355">
    <property type="entry name" value="ZnF_C2H2"/>
    <property type="match status" value="3"/>
</dbReference>
<evidence type="ECO:0000256" key="4">
    <source>
        <dbReference type="ARBA" id="ARBA00022771"/>
    </source>
</evidence>
<proteinExistence type="predicted"/>
<keyword evidence="4 7" id="KW-0863">Zinc-finger</keyword>
<feature type="domain" description="C2H2-type" evidence="8">
    <location>
        <begin position="38"/>
        <end position="66"/>
    </location>
</feature>
<feature type="domain" description="C2H2-type" evidence="8">
    <location>
        <begin position="99"/>
        <end position="126"/>
    </location>
</feature>
<reference evidence="10" key="1">
    <citation type="submission" date="2025-08" db="UniProtKB">
        <authorList>
            <consortium name="RefSeq"/>
        </authorList>
    </citation>
    <scope>IDENTIFICATION</scope>
</reference>
<keyword evidence="2" id="KW-0479">Metal-binding</keyword>
<dbReference type="KEGG" id="dci:103516766"/>
<evidence type="ECO:0000256" key="6">
    <source>
        <dbReference type="ARBA" id="ARBA00023242"/>
    </source>
</evidence>
<evidence type="ECO:0000256" key="1">
    <source>
        <dbReference type="ARBA" id="ARBA00004123"/>
    </source>
</evidence>
<dbReference type="GO" id="GO:0008270">
    <property type="term" value="F:zinc ion binding"/>
    <property type="evidence" value="ECO:0007669"/>
    <property type="project" value="UniProtKB-KW"/>
</dbReference>
<evidence type="ECO:0000313" key="10">
    <source>
        <dbReference type="RefSeq" id="XP_008479976.1"/>
    </source>
</evidence>
<dbReference type="Pfam" id="PF00096">
    <property type="entry name" value="zf-C2H2"/>
    <property type="match status" value="1"/>
</dbReference>
<keyword evidence="6" id="KW-0539">Nucleus</keyword>
<evidence type="ECO:0000256" key="2">
    <source>
        <dbReference type="ARBA" id="ARBA00022723"/>
    </source>
</evidence>
<dbReference type="PANTHER" id="PTHR24394:SF29">
    <property type="entry name" value="MYONEURIN"/>
    <property type="match status" value="1"/>
</dbReference>
<comment type="subcellular location">
    <subcellularLocation>
        <location evidence="1">Nucleus</location>
    </subcellularLocation>
</comment>
<protein>
    <submittedName>
        <fullName evidence="10">Zinc finger protein 82-like</fullName>
    </submittedName>
</protein>
<dbReference type="SUPFAM" id="SSF57667">
    <property type="entry name" value="beta-beta-alpha zinc fingers"/>
    <property type="match status" value="2"/>
</dbReference>
<dbReference type="Gene3D" id="3.30.160.60">
    <property type="entry name" value="Classic Zinc Finger"/>
    <property type="match status" value="3"/>
</dbReference>
<evidence type="ECO:0000256" key="5">
    <source>
        <dbReference type="ARBA" id="ARBA00022833"/>
    </source>
</evidence>
<dbReference type="Proteomes" id="UP000079169">
    <property type="component" value="Unplaced"/>
</dbReference>
<feature type="non-terminal residue" evidence="10">
    <location>
        <position position="126"/>
    </location>
</feature>
<keyword evidence="9" id="KW-1185">Reference proteome</keyword>
<sequence length="126" mass="15158">MTRPNLKYTYVCYKCDYHTSVKDRMRRHIRTHTGEKPYACQYCDLRFKQTAHLRTHMKIKHVSDVLCRHCNSIIPNTKILAHCGTCPYTPRLNAYDYKFVCYECDYHTHISQRMVYHIRTHTGEKP</sequence>
<feature type="domain" description="C2H2-type" evidence="8">
    <location>
        <begin position="10"/>
        <end position="37"/>
    </location>
</feature>
<dbReference type="GeneID" id="103516766"/>
<name>A0A1S3DDV2_DIACI</name>
<dbReference type="PANTHER" id="PTHR24394">
    <property type="entry name" value="ZINC FINGER PROTEIN"/>
    <property type="match status" value="1"/>
</dbReference>
<dbReference type="AlphaFoldDB" id="A0A1S3DDV2"/>
<dbReference type="FunFam" id="3.30.160.60:FF:000624">
    <property type="entry name" value="zinc finger protein 697"/>
    <property type="match status" value="1"/>
</dbReference>
<evidence type="ECO:0000259" key="8">
    <source>
        <dbReference type="PROSITE" id="PS50157"/>
    </source>
</evidence>
<evidence type="ECO:0000256" key="7">
    <source>
        <dbReference type="PROSITE-ProRule" id="PRU00042"/>
    </source>
</evidence>
<keyword evidence="5" id="KW-0862">Zinc</keyword>
<gene>
    <name evidence="10" type="primary">LOC103516766</name>
</gene>
<organism evidence="9 10">
    <name type="scientific">Diaphorina citri</name>
    <name type="common">Asian citrus psyllid</name>
    <dbReference type="NCBI Taxonomy" id="121845"/>
    <lineage>
        <taxon>Eukaryota</taxon>
        <taxon>Metazoa</taxon>
        <taxon>Ecdysozoa</taxon>
        <taxon>Arthropoda</taxon>
        <taxon>Hexapoda</taxon>
        <taxon>Insecta</taxon>
        <taxon>Pterygota</taxon>
        <taxon>Neoptera</taxon>
        <taxon>Paraneoptera</taxon>
        <taxon>Hemiptera</taxon>
        <taxon>Sternorrhyncha</taxon>
        <taxon>Psylloidea</taxon>
        <taxon>Psyllidae</taxon>
        <taxon>Diaphorininae</taxon>
        <taxon>Diaphorina</taxon>
    </lineage>
</organism>
<dbReference type="GO" id="GO:0005634">
    <property type="term" value="C:nucleus"/>
    <property type="evidence" value="ECO:0007669"/>
    <property type="project" value="UniProtKB-SubCell"/>
</dbReference>
<dbReference type="PROSITE" id="PS50157">
    <property type="entry name" value="ZINC_FINGER_C2H2_2"/>
    <property type="match status" value="3"/>
</dbReference>
<dbReference type="STRING" id="121845.A0A1S3DDV2"/>
<dbReference type="GO" id="GO:0000981">
    <property type="term" value="F:DNA-binding transcription factor activity, RNA polymerase II-specific"/>
    <property type="evidence" value="ECO:0007669"/>
    <property type="project" value="TreeGrafter"/>
</dbReference>